<evidence type="ECO:0000259" key="7">
    <source>
        <dbReference type="PROSITE" id="PS50011"/>
    </source>
</evidence>
<dbReference type="InterPro" id="IPR000719">
    <property type="entry name" value="Prot_kinase_dom"/>
</dbReference>
<evidence type="ECO:0000256" key="5">
    <source>
        <dbReference type="ARBA" id="ARBA00022840"/>
    </source>
</evidence>
<evidence type="ECO:0000256" key="6">
    <source>
        <dbReference type="SAM" id="Phobius"/>
    </source>
</evidence>
<dbReference type="EC" id="2.7.11.1" evidence="1"/>
<name>A0A133XWK8_9ACTN</name>
<keyword evidence="5" id="KW-0067">ATP-binding</keyword>
<dbReference type="PANTHER" id="PTHR43671">
    <property type="entry name" value="SERINE/THREONINE-PROTEIN KINASE NEK"/>
    <property type="match status" value="1"/>
</dbReference>
<feature type="transmembrane region" description="Helical" evidence="6">
    <location>
        <begin position="587"/>
        <end position="609"/>
    </location>
</feature>
<dbReference type="GO" id="GO:0004674">
    <property type="term" value="F:protein serine/threonine kinase activity"/>
    <property type="evidence" value="ECO:0007669"/>
    <property type="project" value="UniProtKB-EC"/>
</dbReference>
<feature type="transmembrane region" description="Helical" evidence="6">
    <location>
        <begin position="427"/>
        <end position="453"/>
    </location>
</feature>
<feature type="domain" description="Protein kinase" evidence="7">
    <location>
        <begin position="61"/>
        <end position="338"/>
    </location>
</feature>
<dbReference type="STRING" id="1393034.HMPREF3192_00398"/>
<dbReference type="Pfam" id="PF00069">
    <property type="entry name" value="Pkinase"/>
    <property type="match status" value="1"/>
</dbReference>
<keyword evidence="6" id="KW-0812">Transmembrane</keyword>
<dbReference type="EMBL" id="LSCR01000005">
    <property type="protein sequence ID" value="KXB35314.1"/>
    <property type="molecule type" value="Genomic_DNA"/>
</dbReference>
<feature type="transmembrane region" description="Helical" evidence="6">
    <location>
        <begin position="621"/>
        <end position="641"/>
    </location>
</feature>
<keyword evidence="2" id="KW-0808">Transferase</keyword>
<feature type="transmembrane region" description="Helical" evidence="6">
    <location>
        <begin position="531"/>
        <end position="551"/>
    </location>
</feature>
<evidence type="ECO:0000256" key="2">
    <source>
        <dbReference type="ARBA" id="ARBA00022679"/>
    </source>
</evidence>
<accession>A0A133XWK8</accession>
<dbReference type="SUPFAM" id="SSF56112">
    <property type="entry name" value="Protein kinase-like (PK-like)"/>
    <property type="match status" value="1"/>
</dbReference>
<keyword evidence="6" id="KW-1133">Transmembrane helix</keyword>
<dbReference type="PATRIC" id="fig|1393034.3.peg.384"/>
<evidence type="ECO:0000313" key="9">
    <source>
        <dbReference type="Proteomes" id="UP000070675"/>
    </source>
</evidence>
<evidence type="ECO:0000256" key="4">
    <source>
        <dbReference type="ARBA" id="ARBA00022777"/>
    </source>
</evidence>
<dbReference type="PANTHER" id="PTHR43671:SF13">
    <property type="entry name" value="SERINE_THREONINE-PROTEIN KINASE NEK2"/>
    <property type="match status" value="1"/>
</dbReference>
<evidence type="ECO:0000256" key="3">
    <source>
        <dbReference type="ARBA" id="ARBA00022741"/>
    </source>
</evidence>
<keyword evidence="9" id="KW-1185">Reference proteome</keyword>
<dbReference type="PROSITE" id="PS00108">
    <property type="entry name" value="PROTEIN_KINASE_ST"/>
    <property type="match status" value="1"/>
</dbReference>
<dbReference type="InterPro" id="IPR050660">
    <property type="entry name" value="NEK_Ser/Thr_kinase"/>
</dbReference>
<feature type="transmembrane region" description="Helical" evidence="6">
    <location>
        <begin position="563"/>
        <end position="580"/>
    </location>
</feature>
<dbReference type="GO" id="GO:0005524">
    <property type="term" value="F:ATP binding"/>
    <property type="evidence" value="ECO:0007669"/>
    <property type="project" value="UniProtKB-KW"/>
</dbReference>
<dbReference type="Gene3D" id="1.10.510.10">
    <property type="entry name" value="Transferase(Phosphotransferase) domain 1"/>
    <property type="match status" value="1"/>
</dbReference>
<feature type="transmembrane region" description="Helical" evidence="6">
    <location>
        <begin position="465"/>
        <end position="486"/>
    </location>
</feature>
<sequence>MLRQLPFSASRHSGHFGVGQFGGTQQFGGAQFGAQQPGAPQQFDETPYIPQQCAQLLFNRYRILETRATGGFGSVEICWDTRLQRRVAIKKLPLQTPEAAVAGADAGALDDSPQDFYLQGSTMQEALNEARTASMLSHPNIVSVYDFEWDGIYAYLVMEYVDGLSLQELLMRLEGGTLTGEEWNYILQDIAAAISFAHENGVLHLDIKPANIMIDHTGTPKLTDFGMATLASLAGFADARGGTIGYMPPEQLAGQLVDERCDLFALAVCMVQALTGANPFEAPTAEASAKLIMRGADDYIAQLRLDYGPLFAEALQRALSPDLARRTASVADFVDEVRDDLGDPQQGKASICDLIAQTTDDEEEPVAAFGVPLRFAERVPWLPNLLAHVGVAISSALLLYSFLPALIPDVTQAAQAADATDLQTLLIRLGICTVLGILSAAFGGIGLAISLGLSFVCACIATDTLNFSTFSAGIIGLALIGSWWQFTGRKRPLASLGLALSAVLRAPAAAVFVGCALLTPAQAAFTTLMGWLTYHFASVAFIQGFSLQSVVLTGQKFAENPQLFAPLACFLAASVAGSFFTNKHTRWAAIFGNSVTLALVIVGLVAPLYMENAGIWSPASVLNILLAVLLFGLSTFVTIVFDTPSITHEAREAEHEVD</sequence>
<dbReference type="InterPro" id="IPR008271">
    <property type="entry name" value="Ser/Thr_kinase_AS"/>
</dbReference>
<protein>
    <recommendedName>
        <fullName evidence="1">non-specific serine/threonine protein kinase</fullName>
        <ecNumber evidence="1">2.7.11.1</ecNumber>
    </recommendedName>
</protein>
<dbReference type="AlphaFoldDB" id="A0A133XWK8"/>
<feature type="transmembrane region" description="Helical" evidence="6">
    <location>
        <begin position="498"/>
        <end position="519"/>
    </location>
</feature>
<keyword evidence="4 8" id="KW-0418">Kinase</keyword>
<dbReference type="CDD" id="cd14014">
    <property type="entry name" value="STKc_PknB_like"/>
    <property type="match status" value="1"/>
</dbReference>
<evidence type="ECO:0000256" key="1">
    <source>
        <dbReference type="ARBA" id="ARBA00012513"/>
    </source>
</evidence>
<dbReference type="Proteomes" id="UP000070675">
    <property type="component" value="Unassembled WGS sequence"/>
</dbReference>
<reference evidence="9" key="1">
    <citation type="submission" date="2016-01" db="EMBL/GenBank/DDBJ databases">
        <authorList>
            <person name="Mitreva M."/>
            <person name="Pepin K.H."/>
            <person name="Mihindukulasuriya K.A."/>
            <person name="Fulton R."/>
            <person name="Fronick C."/>
            <person name="O'Laughlin M."/>
            <person name="Miner T."/>
            <person name="Herter B."/>
            <person name="Rosa B.A."/>
            <person name="Cordes M."/>
            <person name="Tomlinson C."/>
            <person name="Wollam A."/>
            <person name="Palsikar V.B."/>
            <person name="Mardis E.R."/>
            <person name="Wilson R.K."/>
        </authorList>
    </citation>
    <scope>NUCLEOTIDE SEQUENCE [LARGE SCALE GENOMIC DNA]</scope>
    <source>
        <strain evidence="9">DNF00019</strain>
    </source>
</reference>
<dbReference type="SMART" id="SM00220">
    <property type="entry name" value="S_TKc"/>
    <property type="match status" value="1"/>
</dbReference>
<keyword evidence="3" id="KW-0547">Nucleotide-binding</keyword>
<gene>
    <name evidence="8" type="ORF">HMPREF3192_00398</name>
</gene>
<dbReference type="PROSITE" id="PS50011">
    <property type="entry name" value="PROTEIN_KINASE_DOM"/>
    <property type="match status" value="1"/>
</dbReference>
<proteinExistence type="predicted"/>
<comment type="caution">
    <text evidence="8">The sequence shown here is derived from an EMBL/GenBank/DDBJ whole genome shotgun (WGS) entry which is preliminary data.</text>
</comment>
<dbReference type="InterPro" id="IPR011009">
    <property type="entry name" value="Kinase-like_dom_sf"/>
</dbReference>
<organism evidence="8 9">
    <name type="scientific">Atopobium deltae</name>
    <dbReference type="NCBI Taxonomy" id="1393034"/>
    <lineage>
        <taxon>Bacteria</taxon>
        <taxon>Bacillati</taxon>
        <taxon>Actinomycetota</taxon>
        <taxon>Coriobacteriia</taxon>
        <taxon>Coriobacteriales</taxon>
        <taxon>Atopobiaceae</taxon>
        <taxon>Atopobium</taxon>
    </lineage>
</organism>
<keyword evidence="6" id="KW-0472">Membrane</keyword>
<evidence type="ECO:0000313" key="8">
    <source>
        <dbReference type="EMBL" id="KXB35314.1"/>
    </source>
</evidence>